<dbReference type="EMBL" id="JAENHL010000004">
    <property type="protein sequence ID" value="MBK1865315.1"/>
    <property type="molecule type" value="Genomic_DNA"/>
</dbReference>
<accession>A0ACC5QY44</accession>
<keyword evidence="2" id="KW-1185">Reference proteome</keyword>
<proteinExistence type="predicted"/>
<sequence>MSRRIFGSIVTAIQVLAAFSFIGFSAPAHAETLATYYKVLIAVRKCELSVEEVQLARLQDIIENRVTDTDTSSDSINNIFDEIAQDIGSDTPAFCAAYSDTALTILQSL</sequence>
<evidence type="ECO:0000313" key="1">
    <source>
        <dbReference type="EMBL" id="MBK1865315.1"/>
    </source>
</evidence>
<gene>
    <name evidence="1" type="ORF">JHL16_03040</name>
</gene>
<protein>
    <submittedName>
        <fullName evidence="1">Uncharacterized protein</fullName>
    </submittedName>
</protein>
<dbReference type="Proteomes" id="UP000616151">
    <property type="component" value="Unassembled WGS sequence"/>
</dbReference>
<comment type="caution">
    <text evidence="1">The sequence shown here is derived from an EMBL/GenBank/DDBJ whole genome shotgun (WGS) entry which is preliminary data.</text>
</comment>
<reference evidence="1" key="1">
    <citation type="submission" date="2021-01" db="EMBL/GenBank/DDBJ databases">
        <authorList>
            <person name="Sun Q."/>
        </authorList>
    </citation>
    <scope>NUCLEOTIDE SEQUENCE</scope>
    <source>
        <strain evidence="1">YIM B02566</strain>
    </source>
</reference>
<evidence type="ECO:0000313" key="2">
    <source>
        <dbReference type="Proteomes" id="UP000616151"/>
    </source>
</evidence>
<organism evidence="1 2">
    <name type="scientific">Taklimakanibacter albus</name>
    <dbReference type="NCBI Taxonomy" id="2800327"/>
    <lineage>
        <taxon>Bacteria</taxon>
        <taxon>Pseudomonadati</taxon>
        <taxon>Pseudomonadota</taxon>
        <taxon>Alphaproteobacteria</taxon>
        <taxon>Hyphomicrobiales</taxon>
        <taxon>Aestuariivirgaceae</taxon>
        <taxon>Taklimakanibacter</taxon>
    </lineage>
</organism>
<name>A0ACC5QY44_9HYPH</name>